<organism evidence="2">
    <name type="scientific">Ditylum brightwellii</name>
    <dbReference type="NCBI Taxonomy" id="49249"/>
    <lineage>
        <taxon>Eukaryota</taxon>
        <taxon>Sar</taxon>
        <taxon>Stramenopiles</taxon>
        <taxon>Ochrophyta</taxon>
        <taxon>Bacillariophyta</taxon>
        <taxon>Mediophyceae</taxon>
        <taxon>Lithodesmiophycidae</taxon>
        <taxon>Lithodesmiales</taxon>
        <taxon>Lithodesmiaceae</taxon>
        <taxon>Ditylum</taxon>
    </lineage>
</organism>
<dbReference type="AlphaFoldDB" id="A0A7S4T6U0"/>
<evidence type="ECO:0000313" key="2">
    <source>
        <dbReference type="EMBL" id="CAE4667607.1"/>
    </source>
</evidence>
<sequence>MRSQLKRCAAKSFILLIFSFAYLLMFVEDFLIRSKSMLGIDGTEMIERKISVDLGGGNCEWTDAVPAGKDANIYGTLFASYPANGMRVTWQHTEGISGVRVGDDFHLGEKPYVNERSGLIKTQYPHLEGIWSWGSNMDQVVLVIRNPRWAIPSYHTLLHEIYYAHDWETAYKYLNNLFNFRAPIDKWIKWRDYRFDEEIDLWMWHIDFWMEGGTQYWMDLDYERNGQYPFRYLTQFEKDTRDKDLHCIYDMDCFPKAVVTYEKLIDPDSGPSELTKIAEVLRNKEGMEGLVGENAIACVWHQTWEQAKYPFNSNRDKSGPRAQEYLFTVKQMEKMLKKLLFMIDKYSSGHWANHPLAMDLVASFNMYFEEVTTELEEKENTAAPPTRAPTPEYHKELITWYSALGRGNRYDKAKVQQMYGFWPLVAHLYKDTE</sequence>
<dbReference type="EMBL" id="HBNS01060530">
    <property type="protein sequence ID" value="CAE4667607.1"/>
    <property type="molecule type" value="Transcribed_RNA"/>
</dbReference>
<keyword evidence="1" id="KW-0472">Membrane</keyword>
<name>A0A7S4T6U0_9STRA</name>
<protein>
    <recommendedName>
        <fullName evidence="3">Sulfotransferase domain-containing protein</fullName>
    </recommendedName>
</protein>
<accession>A0A7S4T6U0</accession>
<keyword evidence="1" id="KW-0812">Transmembrane</keyword>
<keyword evidence="1" id="KW-1133">Transmembrane helix</keyword>
<evidence type="ECO:0008006" key="3">
    <source>
        <dbReference type="Google" id="ProtNLM"/>
    </source>
</evidence>
<gene>
    <name evidence="2" type="ORF">DBRI00130_LOCUS43583</name>
</gene>
<feature type="transmembrane region" description="Helical" evidence="1">
    <location>
        <begin position="12"/>
        <end position="32"/>
    </location>
</feature>
<evidence type="ECO:0000256" key="1">
    <source>
        <dbReference type="SAM" id="Phobius"/>
    </source>
</evidence>
<proteinExistence type="predicted"/>
<reference evidence="2" key="1">
    <citation type="submission" date="2021-01" db="EMBL/GenBank/DDBJ databases">
        <authorList>
            <person name="Corre E."/>
            <person name="Pelletier E."/>
            <person name="Niang G."/>
            <person name="Scheremetjew M."/>
            <person name="Finn R."/>
            <person name="Kale V."/>
            <person name="Holt S."/>
            <person name="Cochrane G."/>
            <person name="Meng A."/>
            <person name="Brown T."/>
            <person name="Cohen L."/>
        </authorList>
    </citation>
    <scope>NUCLEOTIDE SEQUENCE</scope>
    <source>
        <strain evidence="2">GSO104</strain>
    </source>
</reference>